<protein>
    <submittedName>
        <fullName evidence="1">Uncharacterized protein</fullName>
    </submittedName>
</protein>
<organism evidence="1 2">
    <name type="scientific">Stephanodiscus triporus</name>
    <dbReference type="NCBI Taxonomy" id="2934178"/>
    <lineage>
        <taxon>Eukaryota</taxon>
        <taxon>Sar</taxon>
        <taxon>Stramenopiles</taxon>
        <taxon>Ochrophyta</taxon>
        <taxon>Bacillariophyta</taxon>
        <taxon>Coscinodiscophyceae</taxon>
        <taxon>Thalassiosirophycidae</taxon>
        <taxon>Stephanodiscales</taxon>
        <taxon>Stephanodiscaceae</taxon>
        <taxon>Stephanodiscus</taxon>
    </lineage>
</organism>
<sequence length="100" mass="11126">MMSSLALSKNNHSCVSNESLVTTERDINKAAYGIETGSTILLFSHGYKIGGWLELGSERKWLPLNSQRLVWCYHTSTALPLGSRKHIGCTKYLVFLCSFG</sequence>
<evidence type="ECO:0000313" key="2">
    <source>
        <dbReference type="Proteomes" id="UP001530315"/>
    </source>
</evidence>
<evidence type="ECO:0000313" key="1">
    <source>
        <dbReference type="EMBL" id="KAL3792147.1"/>
    </source>
</evidence>
<dbReference type="EMBL" id="JALLAZ020000563">
    <property type="protein sequence ID" value="KAL3792147.1"/>
    <property type="molecule type" value="Genomic_DNA"/>
</dbReference>
<name>A0ABD3PVW4_9STRA</name>
<reference evidence="1 2" key="1">
    <citation type="submission" date="2024-10" db="EMBL/GenBank/DDBJ databases">
        <title>Updated reference genomes for cyclostephanoid diatoms.</title>
        <authorList>
            <person name="Roberts W.R."/>
            <person name="Alverson A.J."/>
        </authorList>
    </citation>
    <scope>NUCLEOTIDE SEQUENCE [LARGE SCALE GENOMIC DNA]</scope>
    <source>
        <strain evidence="1 2">AJA276-08</strain>
    </source>
</reference>
<accession>A0ABD3PVW4</accession>
<gene>
    <name evidence="1" type="ORF">ACHAW5_010405</name>
</gene>
<proteinExistence type="predicted"/>
<dbReference type="Proteomes" id="UP001530315">
    <property type="component" value="Unassembled WGS sequence"/>
</dbReference>
<comment type="caution">
    <text evidence="1">The sequence shown here is derived from an EMBL/GenBank/DDBJ whole genome shotgun (WGS) entry which is preliminary data.</text>
</comment>
<keyword evidence="2" id="KW-1185">Reference proteome</keyword>
<dbReference type="AlphaFoldDB" id="A0ABD3PVW4"/>